<gene>
    <name evidence="1" type="ORF">MiSe_80220</name>
</gene>
<evidence type="ECO:0000313" key="1">
    <source>
        <dbReference type="EMBL" id="GET43200.1"/>
    </source>
</evidence>
<organism evidence="1 2">
    <name type="scientific">Microseira wollei NIES-4236</name>
    <dbReference type="NCBI Taxonomy" id="2530354"/>
    <lineage>
        <taxon>Bacteria</taxon>
        <taxon>Bacillati</taxon>
        <taxon>Cyanobacteriota</taxon>
        <taxon>Cyanophyceae</taxon>
        <taxon>Oscillatoriophycideae</taxon>
        <taxon>Aerosakkonematales</taxon>
        <taxon>Aerosakkonemataceae</taxon>
        <taxon>Microseira</taxon>
    </lineage>
</organism>
<dbReference type="Proteomes" id="UP001050975">
    <property type="component" value="Unassembled WGS sequence"/>
</dbReference>
<keyword evidence="2" id="KW-1185">Reference proteome</keyword>
<proteinExistence type="predicted"/>
<sequence>MPCPYECTCCHHLVGGRGTAIIKFSLGNYITVAVPLRMHLLSPSRWRSGTAIIKFSLGNYISDAVPLPFHEGIWVRAFLIVGTRHSKSLTDATKPVAAVSLPLQHLIVGARQEKILS</sequence>
<dbReference type="EMBL" id="BLAY01000206">
    <property type="protein sequence ID" value="GET43200.1"/>
    <property type="molecule type" value="Genomic_DNA"/>
</dbReference>
<dbReference type="AlphaFoldDB" id="A0AAV3XPY7"/>
<protein>
    <submittedName>
        <fullName evidence="1">Uncharacterized protein</fullName>
    </submittedName>
</protein>
<evidence type="ECO:0000313" key="2">
    <source>
        <dbReference type="Proteomes" id="UP001050975"/>
    </source>
</evidence>
<reference evidence="1" key="1">
    <citation type="submission" date="2019-10" db="EMBL/GenBank/DDBJ databases">
        <title>Draft genome sequece of Microseira wollei NIES-4236.</title>
        <authorList>
            <person name="Yamaguchi H."/>
            <person name="Suzuki S."/>
            <person name="Kawachi M."/>
        </authorList>
    </citation>
    <scope>NUCLEOTIDE SEQUENCE</scope>
    <source>
        <strain evidence="1">NIES-4236</strain>
    </source>
</reference>
<name>A0AAV3XPY7_9CYAN</name>
<dbReference type="RefSeq" id="WP_226591768.1">
    <property type="nucleotide sequence ID" value="NZ_BLAY01000206.1"/>
</dbReference>
<accession>A0AAV3XPY7</accession>
<comment type="caution">
    <text evidence="1">The sequence shown here is derived from an EMBL/GenBank/DDBJ whole genome shotgun (WGS) entry which is preliminary data.</text>
</comment>